<dbReference type="EMBL" id="WIND01000007">
    <property type="protein sequence ID" value="MSU90162.1"/>
    <property type="molecule type" value="Genomic_DNA"/>
</dbReference>
<evidence type="ECO:0000256" key="4">
    <source>
        <dbReference type="ARBA" id="ARBA00022777"/>
    </source>
</evidence>
<keyword evidence="3" id="KW-0547">Nucleotide-binding</keyword>
<feature type="domain" description="Carbohydrate kinase PfkB" evidence="6">
    <location>
        <begin position="107"/>
        <end position="240"/>
    </location>
</feature>
<evidence type="ECO:0000256" key="2">
    <source>
        <dbReference type="ARBA" id="ARBA00022679"/>
    </source>
</evidence>
<evidence type="ECO:0000313" key="8">
    <source>
        <dbReference type="Proteomes" id="UP000474957"/>
    </source>
</evidence>
<keyword evidence="4 7" id="KW-0418">Kinase</keyword>
<keyword evidence="2" id="KW-0808">Transferase</keyword>
<evidence type="ECO:0000313" key="7">
    <source>
        <dbReference type="EMBL" id="MSU90162.1"/>
    </source>
</evidence>
<dbReference type="PANTHER" id="PTHR10534">
    <property type="entry name" value="PYRIDOXAL KINASE"/>
    <property type="match status" value="1"/>
</dbReference>
<name>A0A6L5Z296_9RHOB</name>
<keyword evidence="8" id="KW-1185">Reference proteome</keyword>
<evidence type="ECO:0000256" key="3">
    <source>
        <dbReference type="ARBA" id="ARBA00022741"/>
    </source>
</evidence>
<dbReference type="GO" id="GO:0008478">
    <property type="term" value="F:pyridoxal kinase activity"/>
    <property type="evidence" value="ECO:0007669"/>
    <property type="project" value="UniProtKB-EC"/>
</dbReference>
<dbReference type="GO" id="GO:0005524">
    <property type="term" value="F:ATP binding"/>
    <property type="evidence" value="ECO:0007669"/>
    <property type="project" value="UniProtKB-KW"/>
</dbReference>
<evidence type="ECO:0000256" key="1">
    <source>
        <dbReference type="ARBA" id="ARBA00012104"/>
    </source>
</evidence>
<dbReference type="RefSeq" id="WP_154446645.1">
    <property type="nucleotide sequence ID" value="NZ_WIND01000007.1"/>
</dbReference>
<proteinExistence type="predicted"/>
<accession>A0A6L5Z296</accession>
<dbReference type="SUPFAM" id="SSF53613">
    <property type="entry name" value="Ribokinase-like"/>
    <property type="match status" value="1"/>
</dbReference>
<sequence>MPICPSVQSHVVAGHVGGGAAAPVLALCGVEVWPLPTVVLSGHAAVPGARGRRLPGTEVADLAEGLRAAGALARADALLSGYLAGADTASALEGLARDRPTGAVYLCDPVLGDADGPYLPEPLVAAYRDRLLPLADYACPNVHELGWLTGRPVASPADCAAAARTLGLRAVFVTSVEAEGGIGVLACDAEGAQLALGPKVPGAFRGAGDVTAALLLARLLAGAAPAQAAAAATGAAAALAAEAHRARRDDLPVIAAAGIWRTAPPAALRPVG</sequence>
<dbReference type="InterPro" id="IPR004625">
    <property type="entry name" value="PyrdxlKinase"/>
</dbReference>
<dbReference type="InterPro" id="IPR011611">
    <property type="entry name" value="PfkB_dom"/>
</dbReference>
<keyword evidence="5" id="KW-0067">ATP-binding</keyword>
<evidence type="ECO:0000259" key="6">
    <source>
        <dbReference type="Pfam" id="PF00294"/>
    </source>
</evidence>
<dbReference type="GO" id="GO:0009443">
    <property type="term" value="P:pyridoxal 5'-phosphate salvage"/>
    <property type="evidence" value="ECO:0007669"/>
    <property type="project" value="InterPro"/>
</dbReference>
<dbReference type="Proteomes" id="UP000474957">
    <property type="component" value="Unassembled WGS sequence"/>
</dbReference>
<dbReference type="PANTHER" id="PTHR10534:SF2">
    <property type="entry name" value="PYRIDOXAL KINASE"/>
    <property type="match status" value="1"/>
</dbReference>
<dbReference type="InterPro" id="IPR029056">
    <property type="entry name" value="Ribokinase-like"/>
</dbReference>
<organism evidence="7 8">
    <name type="scientific">Halovulum marinum</name>
    <dbReference type="NCBI Taxonomy" id="2662447"/>
    <lineage>
        <taxon>Bacteria</taxon>
        <taxon>Pseudomonadati</taxon>
        <taxon>Pseudomonadota</taxon>
        <taxon>Alphaproteobacteria</taxon>
        <taxon>Rhodobacterales</taxon>
        <taxon>Paracoccaceae</taxon>
        <taxon>Halovulum</taxon>
    </lineage>
</organism>
<reference evidence="7 8" key="1">
    <citation type="submission" date="2019-10" db="EMBL/GenBank/DDBJ databases">
        <title>Cognatihalovulum marinum gen. nov. sp. nov., a new member of the family Rhodobacteraceae isolated from deep seawater of the Northwest Indian Ocean.</title>
        <authorList>
            <person name="Ruan C."/>
            <person name="Wang J."/>
            <person name="Zheng X."/>
            <person name="Song L."/>
            <person name="Zhu Y."/>
            <person name="Huang Y."/>
            <person name="Lu Z."/>
            <person name="Du W."/>
            <person name="Huang L."/>
            <person name="Dai X."/>
        </authorList>
    </citation>
    <scope>NUCLEOTIDE SEQUENCE [LARGE SCALE GENOMIC DNA]</scope>
    <source>
        <strain evidence="7 8">2CG4</strain>
    </source>
</reference>
<dbReference type="GO" id="GO:0005829">
    <property type="term" value="C:cytosol"/>
    <property type="evidence" value="ECO:0007669"/>
    <property type="project" value="TreeGrafter"/>
</dbReference>
<comment type="caution">
    <text evidence="7">The sequence shown here is derived from an EMBL/GenBank/DDBJ whole genome shotgun (WGS) entry which is preliminary data.</text>
</comment>
<evidence type="ECO:0000256" key="5">
    <source>
        <dbReference type="ARBA" id="ARBA00022840"/>
    </source>
</evidence>
<dbReference type="AlphaFoldDB" id="A0A6L5Z296"/>
<protein>
    <recommendedName>
        <fullName evidence="1">pyridoxal kinase</fullName>
        <ecNumber evidence="1">2.7.1.35</ecNumber>
    </recommendedName>
</protein>
<gene>
    <name evidence="7" type="ORF">GE300_11120</name>
</gene>
<dbReference type="Pfam" id="PF00294">
    <property type="entry name" value="PfkB"/>
    <property type="match status" value="1"/>
</dbReference>
<dbReference type="Gene3D" id="3.40.1190.20">
    <property type="match status" value="1"/>
</dbReference>
<dbReference type="EC" id="2.7.1.35" evidence="1"/>